<dbReference type="GO" id="GO:0046930">
    <property type="term" value="C:pore complex"/>
    <property type="evidence" value="ECO:0007669"/>
    <property type="project" value="UniProtKB-KW"/>
</dbReference>
<dbReference type="AlphaFoldDB" id="A0A9D7SSS0"/>
<comment type="subcellular location">
    <subcellularLocation>
        <location evidence="1">Cell outer membrane</location>
        <topology evidence="1">Multi-pass membrane protein</topology>
    </subcellularLocation>
</comment>
<dbReference type="PRINTS" id="PR01023">
    <property type="entry name" value="NAFLGMOTY"/>
</dbReference>
<dbReference type="Gene3D" id="4.10.1080.10">
    <property type="entry name" value="TSP type-3 repeat"/>
    <property type="match status" value="1"/>
</dbReference>
<gene>
    <name evidence="13" type="ORF">IPP15_04035</name>
</gene>
<keyword evidence="8 10" id="KW-0472">Membrane</keyword>
<evidence type="ECO:0000256" key="4">
    <source>
        <dbReference type="ARBA" id="ARBA00022692"/>
    </source>
</evidence>
<dbReference type="SUPFAM" id="SSF56925">
    <property type="entry name" value="OMPA-like"/>
    <property type="match status" value="1"/>
</dbReference>
<protein>
    <submittedName>
        <fullName evidence="13">OmpA family protein</fullName>
    </submittedName>
</protein>
<dbReference type="InterPro" id="IPR011250">
    <property type="entry name" value="OMP/PagP_B-barrel"/>
</dbReference>
<keyword evidence="9" id="KW-0998">Cell outer membrane</keyword>
<dbReference type="GO" id="GO:0015288">
    <property type="term" value="F:porin activity"/>
    <property type="evidence" value="ECO:0007669"/>
    <property type="project" value="UniProtKB-KW"/>
</dbReference>
<evidence type="ECO:0000259" key="12">
    <source>
        <dbReference type="PROSITE" id="PS51123"/>
    </source>
</evidence>
<proteinExistence type="predicted"/>
<dbReference type="CDD" id="cd07185">
    <property type="entry name" value="OmpA_C-like"/>
    <property type="match status" value="1"/>
</dbReference>
<dbReference type="Gene3D" id="2.40.160.20">
    <property type="match status" value="1"/>
</dbReference>
<dbReference type="PANTHER" id="PTHR30329">
    <property type="entry name" value="STATOR ELEMENT OF FLAGELLAR MOTOR COMPLEX"/>
    <property type="match status" value="1"/>
</dbReference>
<evidence type="ECO:0000256" key="3">
    <source>
        <dbReference type="ARBA" id="ARBA00022452"/>
    </source>
</evidence>
<feature type="region of interest" description="Disordered" evidence="11">
    <location>
        <begin position="271"/>
        <end position="299"/>
    </location>
</feature>
<dbReference type="InterPro" id="IPR036737">
    <property type="entry name" value="OmpA-like_sf"/>
</dbReference>
<comment type="caution">
    <text evidence="13">The sequence shown here is derived from an EMBL/GenBank/DDBJ whole genome shotgun (WGS) entry which is preliminary data.</text>
</comment>
<dbReference type="Pfam" id="PF00691">
    <property type="entry name" value="OmpA"/>
    <property type="match status" value="1"/>
</dbReference>
<dbReference type="SUPFAM" id="SSF103647">
    <property type="entry name" value="TSP type-3 repeat"/>
    <property type="match status" value="2"/>
</dbReference>
<evidence type="ECO:0000256" key="7">
    <source>
        <dbReference type="ARBA" id="ARBA00023114"/>
    </source>
</evidence>
<evidence type="ECO:0000313" key="14">
    <source>
        <dbReference type="Proteomes" id="UP000808337"/>
    </source>
</evidence>
<evidence type="ECO:0000256" key="6">
    <source>
        <dbReference type="ARBA" id="ARBA00023065"/>
    </source>
</evidence>
<dbReference type="InterPro" id="IPR006664">
    <property type="entry name" value="OMP_bac"/>
</dbReference>
<dbReference type="Gene3D" id="3.30.1330.60">
    <property type="entry name" value="OmpA-like domain"/>
    <property type="match status" value="1"/>
</dbReference>
<dbReference type="PROSITE" id="PS51123">
    <property type="entry name" value="OMPA_2"/>
    <property type="match status" value="1"/>
</dbReference>
<dbReference type="SUPFAM" id="SSF103088">
    <property type="entry name" value="OmpA-like"/>
    <property type="match status" value="1"/>
</dbReference>
<name>A0A9D7SSS0_9BACT</name>
<feature type="compositionally biased region" description="Low complexity" evidence="11">
    <location>
        <begin position="290"/>
        <end position="299"/>
    </location>
</feature>
<sequence>MISGIHHRLLLVTLLFAGSFSVSSQKLGVSFKRLFLDYQTFQGGDFGAFKDYRNGFEFGVHVPVTQHLMVNVPIKMGLSNKNTEITNQYIVGADAQLHLYFLSNPDRFKPYVLAGVGGVYTKKDSSINLQVPVGLGVDIRIAPNAYFNIQSEFRWSNLENNNNFNHGIGFKYFFGRKTTDSIPTPPAEVHMMDTDMDGIADDFDACPTVYGLAAFAGCPDKDGDGVQDSKDNCPDIAGLIELKGCPDSDGDGIPDNEDDCPNVFGPDTNKGCPVVEKKDSDNDGVDDQQDQCPDVPGLAKFGGCPDTDGDGIPDPDDKCPKVAGLKTFDGCPDTDKDGIEDSKDKCPNSYGPISNGGCPIIETKDREVLSFAMKAVQFELGKATLKPESFSILNQIADIMRKYPDYVLSIEGHTDNTGTSDVNQKLSESRAKACYEYLNQKGIPTNRLKYKGYGQARPIADNSTYSGRTLNRRVEFNLTPGN</sequence>
<evidence type="ECO:0000256" key="11">
    <source>
        <dbReference type="SAM" id="MobiDB-lite"/>
    </source>
</evidence>
<keyword evidence="5" id="KW-0732">Signal</keyword>
<dbReference type="PANTHER" id="PTHR30329:SF21">
    <property type="entry name" value="LIPOPROTEIN YIAD-RELATED"/>
    <property type="match status" value="1"/>
</dbReference>
<evidence type="ECO:0000256" key="8">
    <source>
        <dbReference type="ARBA" id="ARBA00023136"/>
    </source>
</evidence>
<dbReference type="InterPro" id="IPR003367">
    <property type="entry name" value="Thrombospondin_3-like_rpt"/>
</dbReference>
<evidence type="ECO:0000256" key="2">
    <source>
        <dbReference type="ARBA" id="ARBA00022448"/>
    </source>
</evidence>
<dbReference type="Proteomes" id="UP000808337">
    <property type="component" value="Unassembled WGS sequence"/>
</dbReference>
<keyword evidence="3" id="KW-1134">Transmembrane beta strand</keyword>
<organism evidence="13 14">
    <name type="scientific">Candidatus Opimibacter skivensis</name>
    <dbReference type="NCBI Taxonomy" id="2982028"/>
    <lineage>
        <taxon>Bacteria</taxon>
        <taxon>Pseudomonadati</taxon>
        <taxon>Bacteroidota</taxon>
        <taxon>Saprospiria</taxon>
        <taxon>Saprospirales</taxon>
        <taxon>Saprospiraceae</taxon>
        <taxon>Candidatus Opimibacter</taxon>
    </lineage>
</organism>
<keyword evidence="7" id="KW-0626">Porin</keyword>
<dbReference type="GO" id="GO:0005509">
    <property type="term" value="F:calcium ion binding"/>
    <property type="evidence" value="ECO:0007669"/>
    <property type="project" value="InterPro"/>
</dbReference>
<dbReference type="GO" id="GO:0007155">
    <property type="term" value="P:cell adhesion"/>
    <property type="evidence" value="ECO:0007669"/>
    <property type="project" value="InterPro"/>
</dbReference>
<dbReference type="PRINTS" id="PR01021">
    <property type="entry name" value="OMPADOMAIN"/>
</dbReference>
<reference evidence="13 14" key="1">
    <citation type="submission" date="2020-10" db="EMBL/GenBank/DDBJ databases">
        <title>Connecting structure to function with the recovery of over 1000 high-quality activated sludge metagenome-assembled genomes encoding full-length rRNA genes using long-read sequencing.</title>
        <authorList>
            <person name="Singleton C.M."/>
            <person name="Petriglieri F."/>
            <person name="Kristensen J.M."/>
            <person name="Kirkegaard R.H."/>
            <person name="Michaelsen T.Y."/>
            <person name="Andersen M.H."/>
            <person name="Karst S.M."/>
            <person name="Dueholm M.S."/>
            <person name="Nielsen P.H."/>
            <person name="Albertsen M."/>
        </authorList>
    </citation>
    <scope>NUCLEOTIDE SEQUENCE [LARGE SCALE GENOMIC DNA]</scope>
    <source>
        <strain evidence="13">Ribe_18-Q3-R11-54_MAXAC.273</strain>
    </source>
</reference>
<dbReference type="InterPro" id="IPR027385">
    <property type="entry name" value="Beta-barrel_OMP"/>
</dbReference>
<evidence type="ECO:0000313" key="13">
    <source>
        <dbReference type="EMBL" id="MBK9981586.1"/>
    </source>
</evidence>
<keyword evidence="4" id="KW-0812">Transmembrane</keyword>
<dbReference type="EMBL" id="JADKGY010000001">
    <property type="protein sequence ID" value="MBK9981586.1"/>
    <property type="molecule type" value="Genomic_DNA"/>
</dbReference>
<keyword evidence="2" id="KW-0813">Transport</keyword>
<evidence type="ECO:0000256" key="9">
    <source>
        <dbReference type="ARBA" id="ARBA00023237"/>
    </source>
</evidence>
<keyword evidence="6" id="KW-0406">Ion transport</keyword>
<evidence type="ECO:0000256" key="1">
    <source>
        <dbReference type="ARBA" id="ARBA00004571"/>
    </source>
</evidence>
<evidence type="ECO:0000256" key="10">
    <source>
        <dbReference type="PROSITE-ProRule" id="PRU00473"/>
    </source>
</evidence>
<feature type="domain" description="OmpA-like" evidence="12">
    <location>
        <begin position="365"/>
        <end position="482"/>
    </location>
</feature>
<dbReference type="Pfam" id="PF02412">
    <property type="entry name" value="TSP_3"/>
    <property type="match status" value="5"/>
</dbReference>
<evidence type="ECO:0000256" key="5">
    <source>
        <dbReference type="ARBA" id="ARBA00022729"/>
    </source>
</evidence>
<dbReference type="GO" id="GO:0009279">
    <property type="term" value="C:cell outer membrane"/>
    <property type="evidence" value="ECO:0007669"/>
    <property type="project" value="UniProtKB-SubCell"/>
</dbReference>
<dbReference type="Pfam" id="PF13505">
    <property type="entry name" value="OMP_b-brl"/>
    <property type="match status" value="1"/>
</dbReference>
<dbReference type="InterPro" id="IPR050330">
    <property type="entry name" value="Bact_OuterMem_StrucFunc"/>
</dbReference>
<dbReference type="GO" id="GO:0006811">
    <property type="term" value="P:monoatomic ion transport"/>
    <property type="evidence" value="ECO:0007669"/>
    <property type="project" value="UniProtKB-KW"/>
</dbReference>
<accession>A0A9D7SSS0</accession>
<dbReference type="InterPro" id="IPR028974">
    <property type="entry name" value="TSP_type-3_rpt"/>
</dbReference>
<dbReference type="InterPro" id="IPR006665">
    <property type="entry name" value="OmpA-like"/>
</dbReference>